<comment type="catalytic activity">
    <reaction evidence="12">
        <text>glucuronate acceptor + UDP-alpha-D-glucuronate = acceptor beta-D-glucuronoside + UDP + H(+)</text>
        <dbReference type="Rhea" id="RHEA:21032"/>
        <dbReference type="ChEBI" id="CHEBI:15378"/>
        <dbReference type="ChEBI" id="CHEBI:58052"/>
        <dbReference type="ChEBI" id="CHEBI:58223"/>
        <dbReference type="ChEBI" id="CHEBI:132367"/>
        <dbReference type="ChEBI" id="CHEBI:132368"/>
        <dbReference type="EC" id="2.4.1.17"/>
    </reaction>
</comment>
<evidence type="ECO:0000313" key="13">
    <source>
        <dbReference type="EMBL" id="CAH0395980.1"/>
    </source>
</evidence>
<reference evidence="13" key="1">
    <citation type="submission" date="2021-12" db="EMBL/GenBank/DDBJ databases">
        <authorList>
            <person name="King R."/>
        </authorList>
    </citation>
    <scope>NUCLEOTIDE SEQUENCE</scope>
</reference>
<evidence type="ECO:0000256" key="2">
    <source>
        <dbReference type="ARBA" id="ARBA00009995"/>
    </source>
</evidence>
<evidence type="ECO:0000256" key="1">
    <source>
        <dbReference type="ARBA" id="ARBA00004240"/>
    </source>
</evidence>
<dbReference type="SUPFAM" id="SSF53756">
    <property type="entry name" value="UDP-Glycosyltransferase/glycogen phosphorylase"/>
    <property type="match status" value="1"/>
</dbReference>
<evidence type="ECO:0000256" key="10">
    <source>
        <dbReference type="ARBA" id="ARBA00046288"/>
    </source>
</evidence>
<keyword evidence="4 11" id="KW-0808">Transferase</keyword>
<dbReference type="Gene3D" id="3.40.50.2000">
    <property type="entry name" value="Glycogen Phosphorylase B"/>
    <property type="match status" value="1"/>
</dbReference>
<dbReference type="GO" id="GO:0015020">
    <property type="term" value="F:glucuronosyltransferase activity"/>
    <property type="evidence" value="ECO:0007669"/>
    <property type="project" value="UniProtKB-EC"/>
</dbReference>
<dbReference type="GO" id="GO:0016020">
    <property type="term" value="C:membrane"/>
    <property type="evidence" value="ECO:0007669"/>
    <property type="project" value="UniProtKB-SubCell"/>
</dbReference>
<proteinExistence type="inferred from homology"/>
<keyword evidence="14" id="KW-1185">Reference proteome</keyword>
<gene>
    <name evidence="13" type="ORF">BEMITA_LOCUS14100</name>
</gene>
<dbReference type="GO" id="GO:0005783">
    <property type="term" value="C:endoplasmic reticulum"/>
    <property type="evidence" value="ECO:0007669"/>
    <property type="project" value="UniProtKB-SubCell"/>
</dbReference>
<keyword evidence="3 11" id="KW-0328">Glycosyltransferase</keyword>
<evidence type="ECO:0000256" key="9">
    <source>
        <dbReference type="ARBA" id="ARBA00023180"/>
    </source>
</evidence>
<keyword evidence="6" id="KW-0256">Endoplasmic reticulum</keyword>
<evidence type="ECO:0000313" key="14">
    <source>
        <dbReference type="Proteomes" id="UP001152759"/>
    </source>
</evidence>
<feature type="transmembrane region" description="Helical" evidence="12">
    <location>
        <begin position="187"/>
        <end position="214"/>
    </location>
</feature>
<dbReference type="Proteomes" id="UP001152759">
    <property type="component" value="Chromosome 9"/>
</dbReference>
<dbReference type="FunFam" id="3.40.50.2000:FF:000050">
    <property type="entry name" value="UDP-glucuronosyltransferase"/>
    <property type="match status" value="1"/>
</dbReference>
<evidence type="ECO:0000256" key="11">
    <source>
        <dbReference type="RuleBase" id="RU003718"/>
    </source>
</evidence>
<dbReference type="EMBL" id="OU963870">
    <property type="protein sequence ID" value="CAH0395980.1"/>
    <property type="molecule type" value="Genomic_DNA"/>
</dbReference>
<keyword evidence="8 12" id="KW-0472">Membrane</keyword>
<comment type="subcellular location">
    <subcellularLocation>
        <location evidence="10">Endomembrane system</location>
        <topology evidence="10">Single-pass type I membrane protein</topology>
    </subcellularLocation>
    <subcellularLocation>
        <location evidence="1">Endoplasmic reticulum</location>
    </subcellularLocation>
    <subcellularLocation>
        <location evidence="12">Membrane</location>
        <topology evidence="12">Single-pass membrane protein</topology>
    </subcellularLocation>
</comment>
<evidence type="ECO:0000256" key="4">
    <source>
        <dbReference type="ARBA" id="ARBA00022679"/>
    </source>
</evidence>
<dbReference type="InterPro" id="IPR035595">
    <property type="entry name" value="UDP_glycos_trans_CS"/>
</dbReference>
<evidence type="ECO:0000256" key="3">
    <source>
        <dbReference type="ARBA" id="ARBA00022676"/>
    </source>
</evidence>
<evidence type="ECO:0000256" key="12">
    <source>
        <dbReference type="RuleBase" id="RU362059"/>
    </source>
</evidence>
<keyword evidence="9" id="KW-0325">Glycoprotein</keyword>
<evidence type="ECO:0000256" key="8">
    <source>
        <dbReference type="ARBA" id="ARBA00023136"/>
    </source>
</evidence>
<organism evidence="13 14">
    <name type="scientific">Bemisia tabaci</name>
    <name type="common">Sweetpotato whitefly</name>
    <name type="synonym">Aleurodes tabaci</name>
    <dbReference type="NCBI Taxonomy" id="7038"/>
    <lineage>
        <taxon>Eukaryota</taxon>
        <taxon>Metazoa</taxon>
        <taxon>Ecdysozoa</taxon>
        <taxon>Arthropoda</taxon>
        <taxon>Hexapoda</taxon>
        <taxon>Insecta</taxon>
        <taxon>Pterygota</taxon>
        <taxon>Neoptera</taxon>
        <taxon>Paraneoptera</taxon>
        <taxon>Hemiptera</taxon>
        <taxon>Sternorrhyncha</taxon>
        <taxon>Aleyrodoidea</taxon>
        <taxon>Aleyrodidae</taxon>
        <taxon>Aleyrodinae</taxon>
        <taxon>Bemisia</taxon>
    </lineage>
</organism>
<accession>A0A9P0APP5</accession>
<comment type="similarity">
    <text evidence="2 11">Belongs to the UDP-glycosyltransferase family.</text>
</comment>
<dbReference type="InterPro" id="IPR002213">
    <property type="entry name" value="UDP_glucos_trans"/>
</dbReference>
<dbReference type="AlphaFoldDB" id="A0A9P0APP5"/>
<evidence type="ECO:0000256" key="6">
    <source>
        <dbReference type="ARBA" id="ARBA00022824"/>
    </source>
</evidence>
<keyword evidence="7 12" id="KW-1133">Transmembrane helix</keyword>
<dbReference type="CDD" id="cd03784">
    <property type="entry name" value="GT1_Gtf-like"/>
    <property type="match status" value="1"/>
</dbReference>
<name>A0A9P0APP5_BEMTA</name>
<dbReference type="EC" id="2.4.1.17" evidence="12"/>
<dbReference type="PANTHER" id="PTHR48043:SF159">
    <property type="entry name" value="EG:EG0003.4 PROTEIN-RELATED"/>
    <property type="match status" value="1"/>
</dbReference>
<dbReference type="InterPro" id="IPR050271">
    <property type="entry name" value="UDP-glycosyltransferase"/>
</dbReference>
<sequence>MKSKSLPEEVIGNLLLFFKELPVGYRVLWKWELDEKIPGQPENILTQTWMPQESILAHPKVRVFITQGGLQSFQEAVHYGVPTVGIPWFGDQECIVSKMVDAGVGARLLASDLYLYEKVKTTLEMVLYNESFSKNMKRLSTISQDFTSRALDKTVFWIEHVARHGGAPHLRPTTADSTLFEYFCLDIIAVILVIVSIVSIVVFCVVKLLIFVIFRRSSVEKIKGS</sequence>
<dbReference type="PROSITE" id="PS00375">
    <property type="entry name" value="UDPGT"/>
    <property type="match status" value="1"/>
</dbReference>
<dbReference type="Pfam" id="PF00201">
    <property type="entry name" value="UDPGT"/>
    <property type="match status" value="1"/>
</dbReference>
<protein>
    <recommendedName>
        <fullName evidence="12">UDP-glucuronosyltransferase</fullName>
        <ecNumber evidence="12">2.4.1.17</ecNumber>
    </recommendedName>
</protein>
<evidence type="ECO:0000256" key="5">
    <source>
        <dbReference type="ARBA" id="ARBA00022692"/>
    </source>
</evidence>
<keyword evidence="5 12" id="KW-0812">Transmembrane</keyword>
<dbReference type="PANTHER" id="PTHR48043">
    <property type="entry name" value="EG:EG0003.4 PROTEIN-RELATED"/>
    <property type="match status" value="1"/>
</dbReference>
<evidence type="ECO:0000256" key="7">
    <source>
        <dbReference type="ARBA" id="ARBA00022989"/>
    </source>
</evidence>